<keyword evidence="4" id="KW-1185">Reference proteome</keyword>
<feature type="compositionally biased region" description="Low complexity" evidence="1">
    <location>
        <begin position="530"/>
        <end position="542"/>
    </location>
</feature>
<evidence type="ECO:0000313" key="4">
    <source>
        <dbReference type="Proteomes" id="UP000604046"/>
    </source>
</evidence>
<dbReference type="Proteomes" id="UP000604046">
    <property type="component" value="Unassembled WGS sequence"/>
</dbReference>
<dbReference type="InterPro" id="IPR024983">
    <property type="entry name" value="CHAT_dom"/>
</dbReference>
<dbReference type="AlphaFoldDB" id="A0A812PAU6"/>
<reference evidence="3" key="1">
    <citation type="submission" date="2021-02" db="EMBL/GenBank/DDBJ databases">
        <authorList>
            <person name="Dougan E. K."/>
            <person name="Rhodes N."/>
            <person name="Thang M."/>
            <person name="Chan C."/>
        </authorList>
    </citation>
    <scope>NUCLEOTIDE SEQUENCE</scope>
</reference>
<feature type="domain" description="CHAT" evidence="2">
    <location>
        <begin position="176"/>
        <end position="488"/>
    </location>
</feature>
<comment type="caution">
    <text evidence="3">The sequence shown here is derived from an EMBL/GenBank/DDBJ whole genome shotgun (WGS) entry which is preliminary data.</text>
</comment>
<dbReference type="OrthoDB" id="626167at2759"/>
<sequence length="1062" mass="114640">MAAQAVSPLPEMLPEDVVDHEVTSCERFVAVNRWRYTYPGALVECDEGAASIETIGRSAKRLRLWKESDPKFDMSDVADSIDVPIRSDGVVEKQRVRSYLCGCLRALPQDLALVYCLHSEEAEEAVRICIFSSQAFLLVDQLVEVDVGEIESCGQLCRRMWTPRSKWRSAFEQVAARLEGTLQSVREFDRLVFVVSGALADVPMHALPLCGKEPLFLSKIVTYANSLVEMSIQPKPSLKSPHKKATAIISNPTAARAPGDSDDMPDLPFADCEASTVAEQLSSPFVALSGASASLRQVAGLSRVMDQLVTTLNLHLCLHFHCDEQSSDNSAFLLAHGDALPVSRFAAAFPEFIDTVFLSGCNTGAFSTQACREGSIVVRSISGARAARVVCTGWPVGDACALLVAQKFYAELNAGTDAAKALQRAQAAIAPLRAKDVKDMATALASAEDMLRLRGSIHEQVRGLECLEATADAEPMGSSINLPPFWWACHRLYMNVLEEVESSLDEAVSPASAESDNGGLSHAGSASLQGAETSSEDAAAGSGDDEASRTGSAGSSVTFMRHGNLFNSDNDSDEEESNAYLDMPLPQVAQEVHRGCSWQPLVVEAVPNECGGGYVVLDKAEKALVFWDTCHEKVCSSKPSELAECDFSWVDLAIDCDERSSSSLCCLVLTYFEILSFSKHRNTLTLLWNLKTSSQFCSLALMPSSDALFYTEFKQKQHVVADACLHVVQKQTGHAIGKSFNAAQASFPWSAERFAVLRSKEFQDDLLLCCEVSEDRLTAMSLSTGERVRSLTLSGADINDVKVVDPDQEEFVVGGRLIIVCNVAMDVIQVVWPLAPLHRFSFIPSMNSIVASPGRAELSDDELAGLLGPSSFAPSSRDFGTCLLLWDYAKLKLGSGAIGFDGSSRGRPKPSTVTVPKAVVPPFGRFPYEKLLVVSSMTRSVLDWCVKTSTSRLDRADLLRAALPGGCGGLKDEAIAKHLEAGLGFPAALQSELSVEEIGGVAERVGFDCAMVAAVRQAEPELLCEGIRVFVRRGLSAAKEFIEAAQSREQAAESIDHSYGGA</sequence>
<evidence type="ECO:0000259" key="2">
    <source>
        <dbReference type="Pfam" id="PF12770"/>
    </source>
</evidence>
<feature type="region of interest" description="Disordered" evidence="1">
    <location>
        <begin position="507"/>
        <end position="577"/>
    </location>
</feature>
<dbReference type="EMBL" id="CAJNDS010002116">
    <property type="protein sequence ID" value="CAE7335973.1"/>
    <property type="molecule type" value="Genomic_DNA"/>
</dbReference>
<dbReference type="Pfam" id="PF12770">
    <property type="entry name" value="CHAT"/>
    <property type="match status" value="1"/>
</dbReference>
<gene>
    <name evidence="3" type="ORF">SNAT2548_LOCUS17575</name>
</gene>
<name>A0A812PAU6_9DINO</name>
<evidence type="ECO:0000313" key="3">
    <source>
        <dbReference type="EMBL" id="CAE7335973.1"/>
    </source>
</evidence>
<evidence type="ECO:0000256" key="1">
    <source>
        <dbReference type="SAM" id="MobiDB-lite"/>
    </source>
</evidence>
<organism evidence="3 4">
    <name type="scientific">Symbiodinium natans</name>
    <dbReference type="NCBI Taxonomy" id="878477"/>
    <lineage>
        <taxon>Eukaryota</taxon>
        <taxon>Sar</taxon>
        <taxon>Alveolata</taxon>
        <taxon>Dinophyceae</taxon>
        <taxon>Suessiales</taxon>
        <taxon>Symbiodiniaceae</taxon>
        <taxon>Symbiodinium</taxon>
    </lineage>
</organism>
<proteinExistence type="predicted"/>
<protein>
    <recommendedName>
        <fullName evidence="2">CHAT domain-containing protein</fullName>
    </recommendedName>
</protein>
<accession>A0A812PAU6</accession>
<feature type="compositionally biased region" description="Polar residues" evidence="1">
    <location>
        <begin position="549"/>
        <end position="558"/>
    </location>
</feature>